<dbReference type="PANTHER" id="PTHR48078:SF7">
    <property type="entry name" value="BLL6502 PROTEIN"/>
    <property type="match status" value="1"/>
</dbReference>
<comment type="cofactor">
    <cofactor evidence="1">
        <name>pyridoxal 5'-phosphate</name>
        <dbReference type="ChEBI" id="CHEBI:597326"/>
    </cofactor>
</comment>
<gene>
    <name evidence="5" type="ORF">HLB44_21875</name>
</gene>
<accession>A0ABX2ELX1</accession>
<keyword evidence="2" id="KW-0663">Pyridoxal phosphate</keyword>
<dbReference type="CDD" id="cd01562">
    <property type="entry name" value="Thr-dehyd"/>
    <property type="match status" value="1"/>
</dbReference>
<evidence type="ECO:0000259" key="4">
    <source>
        <dbReference type="Pfam" id="PF00291"/>
    </source>
</evidence>
<dbReference type="RefSeq" id="WP_173126936.1">
    <property type="nucleotide sequence ID" value="NZ_JABRWJ010000006.1"/>
</dbReference>
<feature type="domain" description="Tryptophan synthase beta chain-like PALP" evidence="4">
    <location>
        <begin position="41"/>
        <end position="313"/>
    </location>
</feature>
<evidence type="ECO:0000256" key="3">
    <source>
        <dbReference type="ARBA" id="ARBA00023239"/>
    </source>
</evidence>
<dbReference type="Proteomes" id="UP000737171">
    <property type="component" value="Unassembled WGS sequence"/>
</dbReference>
<dbReference type="InterPro" id="IPR001926">
    <property type="entry name" value="TrpB-like_PALP"/>
</dbReference>
<dbReference type="PROSITE" id="PS00165">
    <property type="entry name" value="DEHYDRATASE_SER_THR"/>
    <property type="match status" value="1"/>
</dbReference>
<dbReference type="PANTHER" id="PTHR48078">
    <property type="entry name" value="THREONINE DEHYDRATASE, MITOCHONDRIAL-RELATED"/>
    <property type="match status" value="1"/>
</dbReference>
<evidence type="ECO:0000313" key="6">
    <source>
        <dbReference type="Proteomes" id="UP000737171"/>
    </source>
</evidence>
<dbReference type="Pfam" id="PF00291">
    <property type="entry name" value="PALP"/>
    <property type="match status" value="1"/>
</dbReference>
<dbReference type="Gene3D" id="3.40.50.1100">
    <property type="match status" value="2"/>
</dbReference>
<evidence type="ECO:0000256" key="2">
    <source>
        <dbReference type="ARBA" id="ARBA00022898"/>
    </source>
</evidence>
<dbReference type="NCBIfam" id="NF004771">
    <property type="entry name" value="PRK06110.1"/>
    <property type="match status" value="1"/>
</dbReference>
<evidence type="ECO:0000313" key="5">
    <source>
        <dbReference type="EMBL" id="NRF69657.1"/>
    </source>
</evidence>
<dbReference type="EMBL" id="JABRWJ010000006">
    <property type="protein sequence ID" value="NRF69657.1"/>
    <property type="molecule type" value="Genomic_DNA"/>
</dbReference>
<evidence type="ECO:0000256" key="1">
    <source>
        <dbReference type="ARBA" id="ARBA00001933"/>
    </source>
</evidence>
<proteinExistence type="predicted"/>
<keyword evidence="6" id="KW-1185">Reference proteome</keyword>
<reference evidence="5 6" key="1">
    <citation type="submission" date="2020-05" db="EMBL/GenBank/DDBJ databases">
        <title>Aquincola sp. isolate from soil.</title>
        <authorList>
            <person name="Han J."/>
            <person name="Kim D.-U."/>
        </authorList>
    </citation>
    <scope>NUCLEOTIDE SEQUENCE [LARGE SCALE GENOMIC DNA]</scope>
    <source>
        <strain evidence="5 6">S2</strain>
    </source>
</reference>
<dbReference type="InterPro" id="IPR050147">
    <property type="entry name" value="Ser/Thr_Dehydratase"/>
</dbReference>
<dbReference type="SUPFAM" id="SSF53686">
    <property type="entry name" value="Tryptophan synthase beta subunit-like PLP-dependent enzymes"/>
    <property type="match status" value="1"/>
</dbReference>
<sequence length="327" mass="34421">MAAPFLSQDELRAAARTVHAVLPPTPQYRWPLLEALVAPRPDDGTALWVKHENHTPVGAFKIRGGLVYFERLLSRGERPAGVVSATRGNHGQSIGFAARRHGIPALIVVPRGNSREKNAAMRALGVELVEHGDDFQAAREHAQALAAERGWLMVPSFHRDLVAGVASYALELFGAVPDLDTVYVPIGLGSGACGLIAARDALGLSTEIVGVVSDGAPAYALSLACGEAVSHAVTTTLADGMAVRTPDADALRLMQAGLARVVLVSDVQIADAMRRLYECTHQVAEGAGAAALAGRIAERTRLAGRRTAVVLTGGNVDRSVYAEILAQ</sequence>
<comment type="caution">
    <text evidence="5">The sequence shown here is derived from an EMBL/GenBank/DDBJ whole genome shotgun (WGS) entry which is preliminary data.</text>
</comment>
<dbReference type="InterPro" id="IPR000634">
    <property type="entry name" value="Ser/Thr_deHydtase_PyrdxlP-BS"/>
</dbReference>
<protein>
    <submittedName>
        <fullName evidence="5">Threonine dehydratase</fullName>
    </submittedName>
</protein>
<name>A0ABX2ELX1_9BURK</name>
<keyword evidence="3" id="KW-0456">Lyase</keyword>
<organism evidence="5 6">
    <name type="scientific">Pseudaquabacterium terrae</name>
    <dbReference type="NCBI Taxonomy" id="2732868"/>
    <lineage>
        <taxon>Bacteria</taxon>
        <taxon>Pseudomonadati</taxon>
        <taxon>Pseudomonadota</taxon>
        <taxon>Betaproteobacteria</taxon>
        <taxon>Burkholderiales</taxon>
        <taxon>Sphaerotilaceae</taxon>
        <taxon>Pseudaquabacterium</taxon>
    </lineage>
</organism>
<dbReference type="InterPro" id="IPR036052">
    <property type="entry name" value="TrpB-like_PALP_sf"/>
</dbReference>